<name>A0A820QJF8_9BILA</name>
<accession>A0A820QJF8</accession>
<feature type="compositionally biased region" description="Low complexity" evidence="1">
    <location>
        <begin position="30"/>
        <end position="47"/>
    </location>
</feature>
<feature type="compositionally biased region" description="Pro residues" evidence="1">
    <location>
        <begin position="55"/>
        <end position="75"/>
    </location>
</feature>
<dbReference type="InterPro" id="IPR019749">
    <property type="entry name" value="Band_41_domain"/>
</dbReference>
<dbReference type="SUPFAM" id="SSF47031">
    <property type="entry name" value="Second domain of FERM"/>
    <property type="match status" value="1"/>
</dbReference>
<dbReference type="Proteomes" id="UP000663862">
    <property type="component" value="Unassembled WGS sequence"/>
</dbReference>
<dbReference type="PANTHER" id="PTHR46221">
    <property type="entry name" value="FERM AND PDZ DOMAIN-CONTAINING PROTEIN FAMILY MEMBER"/>
    <property type="match status" value="1"/>
</dbReference>
<dbReference type="Gene3D" id="1.20.80.10">
    <property type="match status" value="1"/>
</dbReference>
<protein>
    <recommendedName>
        <fullName evidence="2">FERM domain-containing protein</fullName>
    </recommendedName>
</protein>
<dbReference type="EMBL" id="CAJOBQ010000811">
    <property type="protein sequence ID" value="CAF4420800.1"/>
    <property type="molecule type" value="Genomic_DNA"/>
</dbReference>
<organism evidence="3 4">
    <name type="scientific">Rotaria socialis</name>
    <dbReference type="NCBI Taxonomy" id="392032"/>
    <lineage>
        <taxon>Eukaryota</taxon>
        <taxon>Metazoa</taxon>
        <taxon>Spiralia</taxon>
        <taxon>Gnathifera</taxon>
        <taxon>Rotifera</taxon>
        <taxon>Eurotatoria</taxon>
        <taxon>Bdelloidea</taxon>
        <taxon>Philodinida</taxon>
        <taxon>Philodinidae</taxon>
        <taxon>Rotaria</taxon>
    </lineage>
</organism>
<reference evidence="3" key="1">
    <citation type="submission" date="2021-02" db="EMBL/GenBank/DDBJ databases">
        <authorList>
            <person name="Nowell W R."/>
        </authorList>
    </citation>
    <scope>NUCLEOTIDE SEQUENCE</scope>
</reference>
<proteinExistence type="predicted"/>
<evidence type="ECO:0000313" key="3">
    <source>
        <dbReference type="EMBL" id="CAF4420800.1"/>
    </source>
</evidence>
<feature type="domain" description="FERM" evidence="2">
    <location>
        <begin position="106"/>
        <end position="426"/>
    </location>
</feature>
<evidence type="ECO:0000313" key="4">
    <source>
        <dbReference type="Proteomes" id="UP000663862"/>
    </source>
</evidence>
<dbReference type="PANTHER" id="PTHR46221:SF3">
    <property type="entry name" value="FERM AND PDZ DOMAIN-CONTAINING PROTEIN 4"/>
    <property type="match status" value="1"/>
</dbReference>
<dbReference type="Pfam" id="PF00373">
    <property type="entry name" value="FERM_M"/>
    <property type="match status" value="1"/>
</dbReference>
<dbReference type="CDD" id="cd14473">
    <property type="entry name" value="FERM_B-lobe"/>
    <property type="match status" value="1"/>
</dbReference>
<comment type="caution">
    <text evidence="3">The sequence shown here is derived from an EMBL/GenBank/DDBJ whole genome shotgun (WGS) entry which is preliminary data.</text>
</comment>
<evidence type="ECO:0000259" key="2">
    <source>
        <dbReference type="PROSITE" id="PS50057"/>
    </source>
</evidence>
<dbReference type="InterPro" id="IPR035963">
    <property type="entry name" value="FERM_2"/>
</dbReference>
<feature type="region of interest" description="Disordered" evidence="1">
    <location>
        <begin position="30"/>
        <end position="79"/>
    </location>
</feature>
<evidence type="ECO:0000256" key="1">
    <source>
        <dbReference type="SAM" id="MobiDB-lite"/>
    </source>
</evidence>
<dbReference type="InterPro" id="IPR019748">
    <property type="entry name" value="FERM_central"/>
</dbReference>
<dbReference type="InterPro" id="IPR014352">
    <property type="entry name" value="FERM/acyl-CoA-bd_prot_sf"/>
</dbReference>
<dbReference type="InterPro" id="IPR000299">
    <property type="entry name" value="FERM_domain"/>
</dbReference>
<gene>
    <name evidence="3" type="ORF">TSG867_LOCUS14507</name>
</gene>
<dbReference type="AlphaFoldDB" id="A0A820QJF8"/>
<dbReference type="PROSITE" id="PS50057">
    <property type="entry name" value="FERM_3"/>
    <property type="match status" value="1"/>
</dbReference>
<dbReference type="SMART" id="SM00295">
    <property type="entry name" value="B41"/>
    <property type="match status" value="1"/>
</dbReference>
<sequence length="807" mass="92471">MLVMQCLDIEEQRINDVYTIDRWSDRFQSDISMSSSSATSSSLSSFSDEFESTLPEPPPAPPQPPPPPPPPPPHPLISSISKSINESVNRKKIVHKVEPVFNHDTTKIRIFLEDGSLTEYSIKESTTAEQLVEEVILRHGLGSNIRRYRLTLSEARDASWRSIRYIRPQQKLKDVSQWSCITPTTLCTLRVVIVPYQAELLADTEPITFTYLYRQSINDYVRERAGSEISVDTAVQLTALLILDESICTGVRTNTLVKRSWLLRQLLPRSLLDQFSVKQLIHRVKDHLHVTKDMTQLNVAKQFIRIFSENARSFGGKLFPVKFPDKHRDSILLVGARHPIAILDQARRIHSPVIPLVSTWSHLSRVIVKQYRNGVAIRLLTNPPRATSVDDSSILQQEISFLIHTNLLNDFMAFVEGYSQLESSNFPIAIERISHRSKSPTSSTNKSKLTSCATEYQSESLHRSPFIHRILSNRKSHRTYRLKEQKQGPPLPSPSLLELTRQFFTRHPPKTVEIDERETISNLPNRTTLVTWRSIADNQTTTTTPPPPPIFYRTVIDVKQKAKEQMKYVIDDDEDYDGAPDIIDLTTSRGYYGTVSFPIRPPSSFTDGLMLSQMTNQCNNEYDDTDGIVIWSPSTKQLTVHYNSYNSNNNNNNRIGPSPVLSHTDSTWKRTLDRILKRTKSGKEIPRVTTHPYDFGDGEDSMATTQNGKHVRWIDNDECIVNACRRFVEYLKIFVQNVINDQNEEIYLQNCQRYLNELNSLIDCTELKEAFQYSVELANKYEKNQLLQQQTFIAQLISRTILSSSLY</sequence>